<dbReference type="SMART" id="SM00521">
    <property type="entry name" value="CBF"/>
    <property type="match status" value="1"/>
</dbReference>
<evidence type="ECO:0000256" key="6">
    <source>
        <dbReference type="ARBA" id="ARBA00023242"/>
    </source>
</evidence>
<dbReference type="OrthoDB" id="1097733at2759"/>
<dbReference type="PROSITE" id="PS00686">
    <property type="entry name" value="NFYA_HAP2_1"/>
    <property type="match status" value="1"/>
</dbReference>
<dbReference type="Pfam" id="PF23156">
    <property type="entry name" value="DUF7054"/>
    <property type="match status" value="1"/>
</dbReference>
<dbReference type="AlphaFoldDB" id="A0A9Q0KI98"/>
<feature type="compositionally biased region" description="Polar residues" evidence="9">
    <location>
        <begin position="320"/>
        <end position="333"/>
    </location>
</feature>
<evidence type="ECO:0000256" key="5">
    <source>
        <dbReference type="ARBA" id="ARBA00023163"/>
    </source>
</evidence>
<dbReference type="InterPro" id="IPR001289">
    <property type="entry name" value="NFYA"/>
</dbReference>
<evidence type="ECO:0000313" key="11">
    <source>
        <dbReference type="EMBL" id="KAJ4971012.1"/>
    </source>
</evidence>
<comment type="similarity">
    <text evidence="8">Belongs to the NFYA/HAP2 subunit family.</text>
</comment>
<dbReference type="InterPro" id="IPR055482">
    <property type="entry name" value="DUF7054"/>
</dbReference>
<evidence type="ECO:0000256" key="8">
    <source>
        <dbReference type="RuleBase" id="RU367155"/>
    </source>
</evidence>
<protein>
    <recommendedName>
        <fullName evidence="8">Nuclear transcription factor Y subunit</fullName>
    </recommendedName>
</protein>
<comment type="subcellular location">
    <subcellularLocation>
        <location evidence="1 8">Nucleus</location>
    </subcellularLocation>
</comment>
<evidence type="ECO:0000256" key="1">
    <source>
        <dbReference type="ARBA" id="ARBA00004123"/>
    </source>
</evidence>
<comment type="function">
    <text evidence="8">Component of the sequence-specific heterotrimeric transcription factor (NF-Y) which specifically recognizes a 5'-CCAAT-3' box motif found in the promoters of its target genes.</text>
</comment>
<evidence type="ECO:0000256" key="2">
    <source>
        <dbReference type="ARBA" id="ARBA00023015"/>
    </source>
</evidence>
<reference evidence="11" key="1">
    <citation type="journal article" date="2023" name="Plant J.">
        <title>The genome of the king protea, Protea cynaroides.</title>
        <authorList>
            <person name="Chang J."/>
            <person name="Duong T.A."/>
            <person name="Schoeman C."/>
            <person name="Ma X."/>
            <person name="Roodt D."/>
            <person name="Barker N."/>
            <person name="Li Z."/>
            <person name="Van de Peer Y."/>
            <person name="Mizrachi E."/>
        </authorList>
    </citation>
    <scope>NUCLEOTIDE SEQUENCE</scope>
    <source>
        <tissue evidence="11">Young leaves</tissue>
    </source>
</reference>
<evidence type="ECO:0000256" key="9">
    <source>
        <dbReference type="SAM" id="MobiDB-lite"/>
    </source>
</evidence>
<keyword evidence="3 8" id="KW-0238">DNA-binding</keyword>
<dbReference type="GO" id="GO:0003700">
    <property type="term" value="F:DNA-binding transcription factor activity"/>
    <property type="evidence" value="ECO:0007669"/>
    <property type="project" value="UniProtKB-UniRule"/>
</dbReference>
<keyword evidence="12" id="KW-1185">Reference proteome</keyword>
<comment type="subunit">
    <text evidence="7">Heterotrimeric transcription factor composed of three components, NF-YA, NF-YB and NF-YC. NF-YB and NF-YC must interact and dimerize for NF-YA association and DNA binding.</text>
</comment>
<dbReference type="GO" id="GO:0016602">
    <property type="term" value="C:CCAAT-binding factor complex"/>
    <property type="evidence" value="ECO:0007669"/>
    <property type="project" value="InterPro"/>
</dbReference>
<keyword evidence="5 8" id="KW-0804">Transcription</keyword>
<dbReference type="Pfam" id="PF02045">
    <property type="entry name" value="CBFB_NFYA"/>
    <property type="match status" value="1"/>
</dbReference>
<accession>A0A9Q0KI98</accession>
<keyword evidence="2 8" id="KW-0805">Transcription regulation</keyword>
<comment type="caution">
    <text evidence="11">The sequence shown here is derived from an EMBL/GenBank/DDBJ whole genome shotgun (WGS) entry which is preliminary data.</text>
</comment>
<dbReference type="PRINTS" id="PR00616">
    <property type="entry name" value="CCAATSUBUNTB"/>
</dbReference>
<feature type="region of interest" description="Disordered" evidence="9">
    <location>
        <begin position="497"/>
        <end position="528"/>
    </location>
</feature>
<evidence type="ECO:0000256" key="4">
    <source>
        <dbReference type="ARBA" id="ARBA00023159"/>
    </source>
</evidence>
<feature type="region of interest" description="Disordered" evidence="9">
    <location>
        <begin position="148"/>
        <end position="198"/>
    </location>
</feature>
<feature type="compositionally biased region" description="Basic and acidic residues" evidence="9">
    <location>
        <begin position="498"/>
        <end position="507"/>
    </location>
</feature>
<evidence type="ECO:0000256" key="7">
    <source>
        <dbReference type="ARBA" id="ARBA00025911"/>
    </source>
</evidence>
<evidence type="ECO:0000313" key="12">
    <source>
        <dbReference type="Proteomes" id="UP001141806"/>
    </source>
</evidence>
<sequence length="528" mass="57199">MMVSSERRSSILASTPWRTSQGTHLIKASDLFFEGKLQETLPEMPAKLTKLLLKVTIQRSLGTIQVVMSSESTVGDLIAAAVSFFGCCSESRIESFLNLSSMESTSESVNRLEPGAQSIPPSTVSSQPWWCGIGYNAVPPAAVVENASKSPSVEEADGGVGRKINQSQAHGGLEKGADINSETHTSMAPPPSGSDGVSPTMGECFVPHTQLELVGHSIGCAPFTYSDPYYGGLVTAYGTQALVHPHLVGMHQSRMPLPLEMAEEPVYVNAKQYHGILRRRQSRAKAELERKLIKARKPYLHESRHQHAMRRARGCGGRFLNTTKLDNNGTNSIPEKVPGSGAAPSTQLVSSSGSEALPSELTANIGSSSYQKEVKGPLNKDMYSNGNGCYQLHQGFSLSKFHSLTEERGKEGDCSDQQWGSIPCSTLIFIGDLGTEIGLGEVEVEEEALSLRRKNTRKTAMISVLTQERLLGAALGSIFSGIIVFKQRKSIYSLISENKSHQERHPQMQDPKFGRKTHGAGSPLEQNS</sequence>
<dbReference type="Gene3D" id="6.10.250.2430">
    <property type="match status" value="1"/>
</dbReference>
<gene>
    <name evidence="11" type="ORF">NE237_004111</name>
</gene>
<keyword evidence="6 8" id="KW-0539">Nucleus</keyword>
<dbReference type="InterPro" id="IPR018362">
    <property type="entry name" value="CCAAT-binding_factor_CS"/>
</dbReference>
<proteinExistence type="inferred from homology"/>
<organism evidence="11 12">
    <name type="scientific">Protea cynaroides</name>
    <dbReference type="NCBI Taxonomy" id="273540"/>
    <lineage>
        <taxon>Eukaryota</taxon>
        <taxon>Viridiplantae</taxon>
        <taxon>Streptophyta</taxon>
        <taxon>Embryophyta</taxon>
        <taxon>Tracheophyta</taxon>
        <taxon>Spermatophyta</taxon>
        <taxon>Magnoliopsida</taxon>
        <taxon>Proteales</taxon>
        <taxon>Proteaceae</taxon>
        <taxon>Protea</taxon>
    </lineage>
</organism>
<dbReference type="PROSITE" id="PS51152">
    <property type="entry name" value="NFYA_HAP2_2"/>
    <property type="match status" value="1"/>
</dbReference>
<keyword evidence="4" id="KW-0010">Activator</keyword>
<feature type="region of interest" description="Disordered" evidence="9">
    <location>
        <begin position="318"/>
        <end position="355"/>
    </location>
</feature>
<evidence type="ECO:0000259" key="10">
    <source>
        <dbReference type="Pfam" id="PF23156"/>
    </source>
</evidence>
<dbReference type="PANTHER" id="PTHR12632">
    <property type="entry name" value="TRANSCRIPTION FACTOR NF-Y ALPHA-RELATED"/>
    <property type="match status" value="1"/>
</dbReference>
<evidence type="ECO:0000256" key="3">
    <source>
        <dbReference type="ARBA" id="ARBA00023125"/>
    </source>
</evidence>
<name>A0A9Q0KI98_9MAGN</name>
<feature type="domain" description="DUF7054" evidence="10">
    <location>
        <begin position="47"/>
        <end position="85"/>
    </location>
</feature>
<dbReference type="GO" id="GO:0003677">
    <property type="term" value="F:DNA binding"/>
    <property type="evidence" value="ECO:0007669"/>
    <property type="project" value="UniProtKB-KW"/>
</dbReference>
<feature type="compositionally biased region" description="Polar residues" evidence="9">
    <location>
        <begin position="343"/>
        <end position="354"/>
    </location>
</feature>
<dbReference type="EMBL" id="JAMYWD010000005">
    <property type="protein sequence ID" value="KAJ4971012.1"/>
    <property type="molecule type" value="Genomic_DNA"/>
</dbReference>
<dbReference type="Proteomes" id="UP001141806">
    <property type="component" value="Unassembled WGS sequence"/>
</dbReference>